<keyword evidence="4 9" id="KW-0378">Hydrolase</keyword>
<evidence type="ECO:0000259" key="11">
    <source>
        <dbReference type="PROSITE" id="PS00300"/>
    </source>
</evidence>
<dbReference type="InterPro" id="IPR000897">
    <property type="entry name" value="SRP54_GTPase_dom"/>
</dbReference>
<keyword evidence="2 9" id="KW-0963">Cytoplasm</keyword>
<dbReference type="InterPro" id="IPR042101">
    <property type="entry name" value="SRP54_N_sf"/>
</dbReference>
<dbReference type="InterPro" id="IPR036225">
    <property type="entry name" value="SRP/SRP_N"/>
</dbReference>
<dbReference type="Gene3D" id="3.40.50.300">
    <property type="entry name" value="P-loop containing nucleotide triphosphate hydrolases"/>
    <property type="match status" value="1"/>
</dbReference>
<dbReference type="PROSITE" id="PS00300">
    <property type="entry name" value="SRP54"/>
    <property type="match status" value="1"/>
</dbReference>
<feature type="binding site" evidence="9">
    <location>
        <begin position="454"/>
        <end position="457"/>
    </location>
    <ligand>
        <name>GTP</name>
        <dbReference type="ChEBI" id="CHEBI:37565"/>
    </ligand>
</feature>
<feature type="binding site" evidence="9">
    <location>
        <begin position="390"/>
        <end position="394"/>
    </location>
    <ligand>
        <name>GTP</name>
        <dbReference type="ChEBI" id="CHEBI:37565"/>
    </ligand>
</feature>
<dbReference type="SMART" id="SM00963">
    <property type="entry name" value="SRP54_N"/>
    <property type="match status" value="1"/>
</dbReference>
<comment type="similarity">
    <text evidence="9">Belongs to the GTP-binding SRP family. FtsY subfamily.</text>
</comment>
<name>A0ABY7QV79_9FIRM</name>
<reference evidence="12 13" key="1">
    <citation type="submission" date="2023-01" db="EMBL/GenBank/DDBJ databases">
        <authorList>
            <person name="Lee S.H."/>
            <person name="Jung H.S."/>
            <person name="Yun J.U."/>
        </authorList>
    </citation>
    <scope>NUCLEOTIDE SEQUENCE [LARGE SCALE GENOMIC DNA]</scope>
    <source>
        <strain evidence="12 13">CBA3646</strain>
    </source>
</reference>
<dbReference type="PANTHER" id="PTHR43134:SF1">
    <property type="entry name" value="SIGNAL RECOGNITION PARTICLE RECEPTOR SUBUNIT ALPHA"/>
    <property type="match status" value="1"/>
</dbReference>
<evidence type="ECO:0000256" key="1">
    <source>
        <dbReference type="ARBA" id="ARBA00022475"/>
    </source>
</evidence>
<comment type="subunit">
    <text evidence="9">Part of the signal recognition particle protein translocation system, which is composed of SRP and FtsY.</text>
</comment>
<dbReference type="InterPro" id="IPR013822">
    <property type="entry name" value="Signal_recog_particl_SRP54_hlx"/>
</dbReference>
<evidence type="ECO:0000256" key="2">
    <source>
        <dbReference type="ARBA" id="ARBA00022490"/>
    </source>
</evidence>
<feature type="compositionally biased region" description="Polar residues" evidence="10">
    <location>
        <begin position="49"/>
        <end position="62"/>
    </location>
</feature>
<keyword evidence="13" id="KW-1185">Reference proteome</keyword>
<feature type="compositionally biased region" description="Basic and acidic residues" evidence="10">
    <location>
        <begin position="1"/>
        <end position="13"/>
    </location>
</feature>
<evidence type="ECO:0000256" key="4">
    <source>
        <dbReference type="ARBA" id="ARBA00022801"/>
    </source>
</evidence>
<dbReference type="Proteomes" id="UP001210339">
    <property type="component" value="Chromosome"/>
</dbReference>
<dbReference type="CDD" id="cd17874">
    <property type="entry name" value="FtsY"/>
    <property type="match status" value="1"/>
</dbReference>
<dbReference type="InterPro" id="IPR004390">
    <property type="entry name" value="SR_rcpt_FtsY"/>
</dbReference>
<dbReference type="Gene3D" id="1.20.120.140">
    <property type="entry name" value="Signal recognition particle SRP54, nucleotide-binding domain"/>
    <property type="match status" value="1"/>
</dbReference>
<evidence type="ECO:0000256" key="5">
    <source>
        <dbReference type="ARBA" id="ARBA00023134"/>
    </source>
</evidence>
<evidence type="ECO:0000256" key="9">
    <source>
        <dbReference type="HAMAP-Rule" id="MF_00920"/>
    </source>
</evidence>
<evidence type="ECO:0000313" key="12">
    <source>
        <dbReference type="EMBL" id="WBW50622.1"/>
    </source>
</evidence>
<dbReference type="Pfam" id="PF00448">
    <property type="entry name" value="SRP54"/>
    <property type="match status" value="1"/>
</dbReference>
<gene>
    <name evidence="9 12" type="primary">ftsY</name>
    <name evidence="12" type="ORF">O6R05_03485</name>
</gene>
<dbReference type="Pfam" id="PF02881">
    <property type="entry name" value="SRP54_N"/>
    <property type="match status" value="1"/>
</dbReference>
<feature type="compositionally biased region" description="Polar residues" evidence="10">
    <location>
        <begin position="71"/>
        <end position="83"/>
    </location>
</feature>
<evidence type="ECO:0000256" key="3">
    <source>
        <dbReference type="ARBA" id="ARBA00022741"/>
    </source>
</evidence>
<feature type="binding site" evidence="9">
    <location>
        <begin position="308"/>
        <end position="315"/>
    </location>
    <ligand>
        <name>GTP</name>
        <dbReference type="ChEBI" id="CHEBI:37565"/>
    </ligand>
</feature>
<evidence type="ECO:0000256" key="10">
    <source>
        <dbReference type="SAM" id="MobiDB-lite"/>
    </source>
</evidence>
<dbReference type="SMART" id="SM00382">
    <property type="entry name" value="AAA"/>
    <property type="match status" value="1"/>
</dbReference>
<feature type="domain" description="SRP54-type proteins GTP-binding" evidence="11">
    <location>
        <begin position="475"/>
        <end position="488"/>
    </location>
</feature>
<evidence type="ECO:0000256" key="6">
    <source>
        <dbReference type="ARBA" id="ARBA00023136"/>
    </source>
</evidence>
<dbReference type="SUPFAM" id="SSF52540">
    <property type="entry name" value="P-loop containing nucleoside triphosphate hydrolases"/>
    <property type="match status" value="1"/>
</dbReference>
<dbReference type="SUPFAM" id="SSF47364">
    <property type="entry name" value="Domain of the SRP/SRP receptor G-proteins"/>
    <property type="match status" value="1"/>
</dbReference>
<keyword evidence="3 9" id="KW-0547">Nucleotide-binding</keyword>
<dbReference type="PANTHER" id="PTHR43134">
    <property type="entry name" value="SIGNAL RECOGNITION PARTICLE RECEPTOR SUBUNIT ALPHA"/>
    <property type="match status" value="1"/>
</dbReference>
<feature type="region of interest" description="Disordered" evidence="10">
    <location>
        <begin position="167"/>
        <end position="195"/>
    </location>
</feature>
<evidence type="ECO:0000256" key="8">
    <source>
        <dbReference type="ARBA" id="ARBA00048027"/>
    </source>
</evidence>
<dbReference type="HAMAP" id="MF_00920">
    <property type="entry name" value="FtsY"/>
    <property type="match status" value="1"/>
</dbReference>
<comment type="function">
    <text evidence="9">Involved in targeting and insertion of nascent membrane proteins into the cytoplasmic membrane. Acts as a receptor for the complex formed by the signal recognition particle (SRP) and the ribosome-nascent chain (RNC).</text>
</comment>
<protein>
    <recommendedName>
        <fullName evidence="9">Signal recognition particle receptor FtsY</fullName>
        <shortName evidence="9">SRP receptor</shortName>
        <ecNumber evidence="9">3.6.5.4</ecNumber>
    </recommendedName>
</protein>
<evidence type="ECO:0000313" key="13">
    <source>
        <dbReference type="Proteomes" id="UP001210339"/>
    </source>
</evidence>
<dbReference type="InterPro" id="IPR027417">
    <property type="entry name" value="P-loop_NTPase"/>
</dbReference>
<organism evidence="12 13">
    <name type="scientific">Peptoniphilus equinus</name>
    <dbReference type="NCBI Taxonomy" id="3016343"/>
    <lineage>
        <taxon>Bacteria</taxon>
        <taxon>Bacillati</taxon>
        <taxon>Bacillota</taxon>
        <taxon>Tissierellia</taxon>
        <taxon>Tissierellales</taxon>
        <taxon>Peptoniphilaceae</taxon>
        <taxon>Peptoniphilus</taxon>
    </lineage>
</organism>
<feature type="region of interest" description="Disordered" evidence="10">
    <location>
        <begin position="1"/>
        <end position="105"/>
    </location>
</feature>
<dbReference type="InterPro" id="IPR003593">
    <property type="entry name" value="AAA+_ATPase"/>
</dbReference>
<proteinExistence type="inferred from homology"/>
<keyword evidence="7 9" id="KW-0675">Receptor</keyword>
<dbReference type="RefSeq" id="WP_271192147.1">
    <property type="nucleotide sequence ID" value="NZ_CP115667.1"/>
</dbReference>
<dbReference type="EC" id="3.6.5.4" evidence="9"/>
<evidence type="ECO:0000256" key="7">
    <source>
        <dbReference type="ARBA" id="ARBA00023170"/>
    </source>
</evidence>
<comment type="catalytic activity">
    <reaction evidence="8 9">
        <text>GTP + H2O = GDP + phosphate + H(+)</text>
        <dbReference type="Rhea" id="RHEA:19669"/>
        <dbReference type="ChEBI" id="CHEBI:15377"/>
        <dbReference type="ChEBI" id="CHEBI:15378"/>
        <dbReference type="ChEBI" id="CHEBI:37565"/>
        <dbReference type="ChEBI" id="CHEBI:43474"/>
        <dbReference type="ChEBI" id="CHEBI:58189"/>
        <dbReference type="EC" id="3.6.5.4"/>
    </reaction>
</comment>
<dbReference type="SMART" id="SM00962">
    <property type="entry name" value="SRP54"/>
    <property type="match status" value="1"/>
</dbReference>
<sequence>MFEWLKKKLKGDTTTEPETLITPQEAELLEEPTAIDLQDTLDPNEIETIDQSQDLDTQSQESEFVEPLESPQLSQDTVTTSIAPSPDEGDRLVVDNGPSESHESIRLTGEAELLQDAETEISDVTPGDVELDDVSWETGRYDKEVEGDSVSEPEASESEMTVVADDIESHDEEQKTSDTVQTTEDSFDSHTEALQPEAPKLGFFQKLKKGLSKTREEMGVKINTVLGAYVKIDDDLLEDLEDVLISADIGMTTTMTLIDNLRETIIQNKVNDPSQVMPLLKEEIKKAMNPSLNAEIETASPTVILVIGVNGVGKTTTIGKLAARLKGEGKSVIIAAADTFRAAAIDQLKTWGSRAGVDVIHHQEGADPAAVIYDGIQAAKSRRSDILICDTAGRLHNKANLMKELEKINRVIGRDFPQAHRETLLVLDATTGQNALSQAKTFNEVSEITGIVLTKLDGTAKGGVIIALQSELNLPVKLVGVGEGVDDLQKFNIDDYVDAIIE</sequence>
<keyword evidence="6 9" id="KW-0472">Membrane</keyword>
<keyword evidence="1 9" id="KW-1003">Cell membrane</keyword>
<dbReference type="NCBIfam" id="TIGR00064">
    <property type="entry name" value="ftsY"/>
    <property type="match status" value="1"/>
</dbReference>
<dbReference type="EMBL" id="CP115667">
    <property type="protein sequence ID" value="WBW50622.1"/>
    <property type="molecule type" value="Genomic_DNA"/>
</dbReference>
<keyword evidence="5 9" id="KW-0342">GTP-binding</keyword>
<accession>A0ABY7QV79</accession>
<comment type="subcellular location">
    <subcellularLocation>
        <location evidence="9">Cell membrane</location>
        <topology evidence="9">Peripheral membrane protein</topology>
        <orientation evidence="9">Cytoplasmic side</orientation>
    </subcellularLocation>
    <subcellularLocation>
        <location evidence="9">Cytoplasm</location>
    </subcellularLocation>
</comment>